<feature type="compositionally biased region" description="Basic and acidic residues" evidence="7">
    <location>
        <begin position="55"/>
        <end position="73"/>
    </location>
</feature>
<dbReference type="GO" id="GO:0000209">
    <property type="term" value="P:protein polyubiquitination"/>
    <property type="evidence" value="ECO:0007669"/>
    <property type="project" value="TreeGrafter"/>
</dbReference>
<dbReference type="EC" id="2.3.2.26" evidence="3"/>
<dbReference type="GO" id="GO:0043161">
    <property type="term" value="P:proteasome-mediated ubiquitin-dependent protein catabolic process"/>
    <property type="evidence" value="ECO:0007669"/>
    <property type="project" value="TreeGrafter"/>
</dbReference>
<feature type="domain" description="HECT" evidence="8">
    <location>
        <begin position="160"/>
        <end position="500"/>
    </location>
</feature>
<reference evidence="9 10" key="1">
    <citation type="submission" date="2013-02" db="EMBL/GenBank/DDBJ databases">
        <title>The Genome Annotation of Plasmodium falciparum NF135/5.C10.</title>
        <authorList>
            <consortium name="The Broad Institute Genome Sequencing Platform"/>
            <consortium name="The Broad Institute Genome Sequencing Center for Infectious Disease"/>
            <person name="Neafsey D."/>
            <person name="Hoffman S."/>
            <person name="Volkman S."/>
            <person name="Rosenthal P."/>
            <person name="Walker B."/>
            <person name="Young S.K."/>
            <person name="Zeng Q."/>
            <person name="Gargeya S."/>
            <person name="Fitzgerald M."/>
            <person name="Haas B."/>
            <person name="Abouelleil A."/>
            <person name="Allen A.W."/>
            <person name="Alvarado L."/>
            <person name="Arachchi H.M."/>
            <person name="Berlin A.M."/>
            <person name="Chapman S.B."/>
            <person name="Gainer-Dewar J."/>
            <person name="Goldberg J."/>
            <person name="Griggs A."/>
            <person name="Gujja S."/>
            <person name="Hansen M."/>
            <person name="Howarth C."/>
            <person name="Imamovic A."/>
            <person name="Ireland A."/>
            <person name="Larimer J."/>
            <person name="McCowan C."/>
            <person name="Murphy C."/>
            <person name="Pearson M."/>
            <person name="Poon T.W."/>
            <person name="Priest M."/>
            <person name="Roberts A."/>
            <person name="Saif S."/>
            <person name="Shea T."/>
            <person name="Sisk P."/>
            <person name="Sykes S."/>
            <person name="Wortman J."/>
            <person name="Nusbaum C."/>
            <person name="Birren B."/>
        </authorList>
    </citation>
    <scope>NUCLEOTIDE SEQUENCE [LARGE SCALE GENOMIC DNA]</scope>
    <source>
        <strain evidence="9 10">NF135/5.C10</strain>
    </source>
</reference>
<dbReference type="Gene3D" id="3.30.2410.10">
    <property type="entry name" value="Hect, E3 ligase catalytic domain"/>
    <property type="match status" value="1"/>
</dbReference>
<comment type="catalytic activity">
    <reaction evidence="1">
        <text>S-ubiquitinyl-[E2 ubiquitin-conjugating enzyme]-L-cysteine + [acceptor protein]-L-lysine = [E2 ubiquitin-conjugating enzyme]-L-cysteine + N(6)-ubiquitinyl-[acceptor protein]-L-lysine.</text>
        <dbReference type="EC" id="2.3.2.26"/>
    </reaction>
</comment>
<dbReference type="EMBL" id="KI926036">
    <property type="protein sequence ID" value="ETW43921.1"/>
    <property type="molecule type" value="Genomic_DNA"/>
</dbReference>
<reference evidence="9 10" key="2">
    <citation type="submission" date="2013-02" db="EMBL/GenBank/DDBJ databases">
        <title>The Genome Sequence of Plasmodium falciparum NF135/5.C10.</title>
        <authorList>
            <consortium name="The Broad Institute Genome Sequencing Platform"/>
            <consortium name="The Broad Institute Genome Sequencing Center for Infectious Disease"/>
            <person name="Neafsey D."/>
            <person name="Cheeseman I."/>
            <person name="Volkman S."/>
            <person name="Adams J."/>
            <person name="Walker B."/>
            <person name="Young S.K."/>
            <person name="Zeng Q."/>
            <person name="Gargeya S."/>
            <person name="Fitzgerald M."/>
            <person name="Haas B."/>
            <person name="Abouelleil A."/>
            <person name="Alvarado L."/>
            <person name="Arachchi H.M."/>
            <person name="Berlin A.M."/>
            <person name="Chapman S.B."/>
            <person name="Dewar J."/>
            <person name="Goldberg J."/>
            <person name="Griggs A."/>
            <person name="Gujja S."/>
            <person name="Hansen M."/>
            <person name="Howarth C."/>
            <person name="Imamovic A."/>
            <person name="Larimer J."/>
            <person name="McCowan C."/>
            <person name="Murphy C."/>
            <person name="Neiman D."/>
            <person name="Pearson M."/>
            <person name="Priest M."/>
            <person name="Roberts A."/>
            <person name="Saif S."/>
            <person name="Shea T."/>
            <person name="Sisk P."/>
            <person name="Sykes S."/>
            <person name="Wortman J."/>
            <person name="Nusbaum C."/>
            <person name="Birren B."/>
        </authorList>
    </citation>
    <scope>NUCLEOTIDE SEQUENCE [LARGE SCALE GENOMIC DNA]</scope>
    <source>
        <strain evidence="9 10">NF135/5.C10</strain>
    </source>
</reference>
<evidence type="ECO:0000256" key="4">
    <source>
        <dbReference type="ARBA" id="ARBA00022679"/>
    </source>
</evidence>
<dbReference type="FunFam" id="3.30.2410.10:FF:000007">
    <property type="entry name" value="Putative E3 ubiquitin-protein ligase HECTD1"/>
    <property type="match status" value="1"/>
</dbReference>
<feature type="region of interest" description="Disordered" evidence="7">
    <location>
        <begin position="55"/>
        <end position="74"/>
    </location>
</feature>
<sequence length="500" mass="58463">MEKSEKQCCKLLDKTFEDEKKKIIIINDNNNNKEHENFDKNTVTIENKNNKSIITKEENGLEEKSKSSNKDDEMQQCVTEQNENYILDEDKNINVPIKKYKLFTKDFEEHFMKEDKNIDMNKNEKEEQIKKNVNNNSPINLSESVTQNIINSLLKEIENNKMPVQEINDKIQNANNKKLDNQNVNNETTQNIRSNVISNKTKKTSSDKIKKKTIHIDQDTLENRLFKYFKLLGQLCAKILTDNRNINVNLHPLFWYLVMSNSSYINLSKFHHYHAIDRINMNSINKLLEYRNENKNVEDLHLDFTLLGSNPPVELIPNGSNIPVTNENLNLFINKTIEYSLYDGIKFQIWAFRYGFSTIAPLVCTNMFDENEICEFLFGSNIENDEHWTKTHLSTYIKPDHGYTNDSITFITLIEILSEFNKEERKQFVKFCTGTSALPNNGFAALKPLMKVVKKEDNNDLPSVMTCTNYLKIPDYKNKEKLRNRLIYAINEGQKNFSLS</sequence>
<dbReference type="SMART" id="SM00119">
    <property type="entry name" value="HECTc"/>
    <property type="match status" value="1"/>
</dbReference>
<dbReference type="Gene3D" id="3.90.1750.10">
    <property type="entry name" value="Hect, E3 ligase catalytic domains"/>
    <property type="match status" value="1"/>
</dbReference>
<evidence type="ECO:0000313" key="10">
    <source>
        <dbReference type="Proteomes" id="UP000019114"/>
    </source>
</evidence>
<evidence type="ECO:0000256" key="1">
    <source>
        <dbReference type="ARBA" id="ARBA00000885"/>
    </source>
</evidence>
<evidence type="ECO:0000313" key="9">
    <source>
        <dbReference type="EMBL" id="ETW43921.1"/>
    </source>
</evidence>
<evidence type="ECO:0000256" key="3">
    <source>
        <dbReference type="ARBA" id="ARBA00012485"/>
    </source>
</evidence>
<dbReference type="InterPro" id="IPR035983">
    <property type="entry name" value="Hect_E3_ubiquitin_ligase"/>
</dbReference>
<dbReference type="InterPro" id="IPR045322">
    <property type="entry name" value="HECTD1/TRIP12-like"/>
</dbReference>
<dbReference type="Pfam" id="PF00632">
    <property type="entry name" value="HECT"/>
    <property type="match status" value="1"/>
</dbReference>
<dbReference type="InterPro" id="IPR000569">
    <property type="entry name" value="HECT_dom"/>
</dbReference>
<dbReference type="PROSITE" id="PS50237">
    <property type="entry name" value="HECT"/>
    <property type="match status" value="1"/>
</dbReference>
<dbReference type="Proteomes" id="UP000019114">
    <property type="component" value="Unassembled WGS sequence"/>
</dbReference>
<keyword evidence="5 6" id="KW-0833">Ubl conjugation pathway</keyword>
<evidence type="ECO:0000256" key="6">
    <source>
        <dbReference type="PROSITE-ProRule" id="PRU00104"/>
    </source>
</evidence>
<accession>W4IJT1</accession>
<dbReference type="GO" id="GO:0061630">
    <property type="term" value="F:ubiquitin protein ligase activity"/>
    <property type="evidence" value="ECO:0007669"/>
    <property type="project" value="UniProtKB-EC"/>
</dbReference>
<protein>
    <recommendedName>
        <fullName evidence="3">HECT-type E3 ubiquitin transferase</fullName>
        <ecNumber evidence="3">2.3.2.26</ecNumber>
    </recommendedName>
</protein>
<evidence type="ECO:0000256" key="2">
    <source>
        <dbReference type="ARBA" id="ARBA00006331"/>
    </source>
</evidence>
<dbReference type="AlphaFoldDB" id="W4IJT1"/>
<evidence type="ECO:0000256" key="5">
    <source>
        <dbReference type="ARBA" id="ARBA00022786"/>
    </source>
</evidence>
<dbReference type="SUPFAM" id="SSF56204">
    <property type="entry name" value="Hect, E3 ligase catalytic domain"/>
    <property type="match status" value="1"/>
</dbReference>
<dbReference type="Gene3D" id="3.30.2160.10">
    <property type="entry name" value="Hect, E3 ligase catalytic domain"/>
    <property type="match status" value="1"/>
</dbReference>
<name>W4IJT1_PLAFA</name>
<gene>
    <name evidence="9" type="ORF">PFNF135_01744</name>
</gene>
<feature type="active site" description="Glycyl thioester intermediate" evidence="6">
    <location>
        <position position="467"/>
    </location>
</feature>
<keyword evidence="4" id="KW-0808">Transferase</keyword>
<dbReference type="PANTHER" id="PTHR45670:SF1">
    <property type="entry name" value="E3 UBIQUITIN-PROTEIN LIGASE HECTD1"/>
    <property type="match status" value="1"/>
</dbReference>
<evidence type="ECO:0000256" key="7">
    <source>
        <dbReference type="SAM" id="MobiDB-lite"/>
    </source>
</evidence>
<comment type="similarity">
    <text evidence="2">Belongs to the UPL family. K-HECT subfamily.</text>
</comment>
<proteinExistence type="inferred from homology"/>
<dbReference type="PANTHER" id="PTHR45670">
    <property type="entry name" value="E3 UBIQUITIN-PROTEIN LIGASE TRIP12"/>
    <property type="match status" value="1"/>
</dbReference>
<organism evidence="9 10">
    <name type="scientific">Plasmodium falciparum NF135/5.C10</name>
    <dbReference type="NCBI Taxonomy" id="1036726"/>
    <lineage>
        <taxon>Eukaryota</taxon>
        <taxon>Sar</taxon>
        <taxon>Alveolata</taxon>
        <taxon>Apicomplexa</taxon>
        <taxon>Aconoidasida</taxon>
        <taxon>Haemosporida</taxon>
        <taxon>Plasmodiidae</taxon>
        <taxon>Plasmodium</taxon>
        <taxon>Plasmodium (Laverania)</taxon>
    </lineage>
</organism>
<evidence type="ECO:0000259" key="8">
    <source>
        <dbReference type="PROSITE" id="PS50237"/>
    </source>
</evidence>